<protein>
    <submittedName>
        <fullName evidence="3">Carboxypeptidase-like regulatory domain-containing protein</fullName>
    </submittedName>
</protein>
<dbReference type="Pfam" id="PF07715">
    <property type="entry name" value="Plug"/>
    <property type="match status" value="1"/>
</dbReference>
<dbReference type="InterPro" id="IPR041700">
    <property type="entry name" value="OMP_b-brl_3"/>
</dbReference>
<organism evidence="3 4">
    <name type="scientific">Autumnicola edwardsiae</name>
    <dbReference type="NCBI Taxonomy" id="3075594"/>
    <lineage>
        <taxon>Bacteria</taxon>
        <taxon>Pseudomonadati</taxon>
        <taxon>Bacteroidota</taxon>
        <taxon>Flavobacteriia</taxon>
        <taxon>Flavobacteriales</taxon>
        <taxon>Flavobacteriaceae</taxon>
        <taxon>Autumnicola</taxon>
    </lineage>
</organism>
<dbReference type="EMBL" id="JAVRHP010000118">
    <property type="protein sequence ID" value="MDT0651482.1"/>
    <property type="molecule type" value="Genomic_DNA"/>
</dbReference>
<dbReference type="PANTHER" id="PTHR40980:SF4">
    <property type="entry name" value="TONB-DEPENDENT RECEPTOR-LIKE BETA-BARREL DOMAIN-CONTAINING PROTEIN"/>
    <property type="match status" value="1"/>
</dbReference>
<evidence type="ECO:0000313" key="4">
    <source>
        <dbReference type="Proteomes" id="UP001248819"/>
    </source>
</evidence>
<dbReference type="InterPro" id="IPR012910">
    <property type="entry name" value="Plug_dom"/>
</dbReference>
<evidence type="ECO:0000313" key="3">
    <source>
        <dbReference type="EMBL" id="MDT0651482.1"/>
    </source>
</evidence>
<reference evidence="3 4" key="1">
    <citation type="submission" date="2023-09" db="EMBL/GenBank/DDBJ databases">
        <authorList>
            <person name="Rey-Velasco X."/>
        </authorList>
    </citation>
    <scope>NUCLEOTIDE SEQUENCE [LARGE SCALE GENOMIC DNA]</scope>
    <source>
        <strain evidence="3 4">F297</strain>
    </source>
</reference>
<accession>A0ABU3CYN9</accession>
<evidence type="ECO:0000259" key="1">
    <source>
        <dbReference type="Pfam" id="PF07715"/>
    </source>
</evidence>
<dbReference type="InterPro" id="IPR037066">
    <property type="entry name" value="Plug_dom_sf"/>
</dbReference>
<dbReference type="Pfam" id="PF13715">
    <property type="entry name" value="CarbopepD_reg_2"/>
    <property type="match status" value="1"/>
</dbReference>
<feature type="non-terminal residue" evidence="3">
    <location>
        <position position="460"/>
    </location>
</feature>
<dbReference type="InterPro" id="IPR008969">
    <property type="entry name" value="CarboxyPept-like_regulatory"/>
</dbReference>
<feature type="domain" description="TonB-dependent receptor plug" evidence="1">
    <location>
        <begin position="150"/>
        <end position="227"/>
    </location>
</feature>
<evidence type="ECO:0000259" key="2">
    <source>
        <dbReference type="Pfam" id="PF14905"/>
    </source>
</evidence>
<dbReference type="Gene3D" id="2.170.130.10">
    <property type="entry name" value="TonB-dependent receptor, plug domain"/>
    <property type="match status" value="1"/>
</dbReference>
<dbReference type="PANTHER" id="PTHR40980">
    <property type="entry name" value="PLUG DOMAIN-CONTAINING PROTEIN"/>
    <property type="match status" value="1"/>
</dbReference>
<comment type="caution">
    <text evidence="3">The sequence shown here is derived from an EMBL/GenBank/DDBJ whole genome shotgun (WGS) entry which is preliminary data.</text>
</comment>
<dbReference type="SUPFAM" id="SSF49464">
    <property type="entry name" value="Carboxypeptidase regulatory domain-like"/>
    <property type="match status" value="1"/>
</dbReference>
<sequence length="460" mass="51604">MTTKILSPFSILLIFLFTIHLQVYSQEEEYTISGKVIDDELEVPLEYATISVINANDPQDLTGGITDLEGNFSIDVPAGTYNVLVEFISYESKRFNNRTVNSDLDLGTIPLGVSSASLDEVVVRAETTQVDVRLDKKIYNIGKDLTTVGGTVSDALNNVPSISVDIEGGISLRGNENVRILINGKPSAMAGFGGTDVLGQLPAEAIERVEVITSPSARYDAEGTAGIINIILRKKETLGFNGSLTLNTGYPENAGVSANLNYRTDNYNLFTTTGYRYSESPGTAFFDTRYFENQQDAFLDSIPYNRNIEDRDMDRINRGFNTNFGMEYYINDMSSITGAIFYRNGNDDDLTTNLSDYYINNEPQIGTKRYEREAEDDESYQFSLNYINKFDNEGHELTADLQYENDKETEASFIREPVVYNNTDFGNIFIPREQTNTTEKQNEYLIQADYVRPIGEDSQF</sequence>
<dbReference type="RefSeq" id="WP_311485585.1">
    <property type="nucleotide sequence ID" value="NZ_JAVRHP010000118.1"/>
</dbReference>
<name>A0ABU3CYN9_9FLAO</name>
<dbReference type="Proteomes" id="UP001248819">
    <property type="component" value="Unassembled WGS sequence"/>
</dbReference>
<dbReference type="Gene3D" id="2.60.40.1120">
    <property type="entry name" value="Carboxypeptidase-like, regulatory domain"/>
    <property type="match status" value="1"/>
</dbReference>
<dbReference type="SUPFAM" id="SSF56935">
    <property type="entry name" value="Porins"/>
    <property type="match status" value="1"/>
</dbReference>
<proteinExistence type="predicted"/>
<feature type="domain" description="Outer membrane protein beta-barrel" evidence="2">
    <location>
        <begin position="389"/>
        <end position="460"/>
    </location>
</feature>
<keyword evidence="4" id="KW-1185">Reference proteome</keyword>
<dbReference type="Pfam" id="PF14905">
    <property type="entry name" value="OMP_b-brl_3"/>
    <property type="match status" value="1"/>
</dbReference>
<gene>
    <name evidence="3" type="ORF">RM529_15105</name>
</gene>